<organism evidence="3 4">
    <name type="scientific">Pseudozyma flocculosa</name>
    <dbReference type="NCBI Taxonomy" id="84751"/>
    <lineage>
        <taxon>Eukaryota</taxon>
        <taxon>Fungi</taxon>
        <taxon>Dikarya</taxon>
        <taxon>Basidiomycota</taxon>
        <taxon>Ustilaginomycotina</taxon>
        <taxon>Ustilaginomycetes</taxon>
        <taxon>Ustilaginales</taxon>
        <taxon>Ustilaginaceae</taxon>
        <taxon>Pseudozyma</taxon>
    </lineage>
</organism>
<dbReference type="Proteomes" id="UP000323386">
    <property type="component" value="Unassembled WGS sequence"/>
</dbReference>
<dbReference type="EMBL" id="OOIP01000008">
    <property type="protein sequence ID" value="SPO37918.1"/>
    <property type="molecule type" value="Genomic_DNA"/>
</dbReference>
<protein>
    <submittedName>
        <fullName evidence="3">Uncharacterized protein</fullName>
    </submittedName>
</protein>
<name>A0A5C3F0F1_9BASI</name>
<evidence type="ECO:0000256" key="2">
    <source>
        <dbReference type="SAM" id="Phobius"/>
    </source>
</evidence>
<evidence type="ECO:0000313" key="3">
    <source>
        <dbReference type="EMBL" id="SPO37918.1"/>
    </source>
</evidence>
<feature type="region of interest" description="Disordered" evidence="1">
    <location>
        <begin position="214"/>
        <end position="244"/>
    </location>
</feature>
<proteinExistence type="predicted"/>
<sequence length="283" mass="30450">MARAEATTERDAMLEIQGGVRRRQTLLCPGPPPPRPRARGRWLVVAVVVMTAWPDRRLAGSRSESGKPAFLAVVAVVVVVVCAASLVVDAHALCSVVVALCLLSAAAGSARRVKQRLVGKAAPRSGATETLEPMNRDLGIGRRETHCTDPQPDGMPVIEHPLWCLCCAALHAQSPSLLRYRLAPIPGRLLWQCRAWQGWHRWPRGARVAAYGPQPIQPSATARSSQALPADGTTVGSTVGGNRRRRLAPGYVSNVESAAKSGCRRAATLRRSTGFENFVKLQV</sequence>
<keyword evidence="2" id="KW-1133">Transmembrane helix</keyword>
<feature type="transmembrane region" description="Helical" evidence="2">
    <location>
        <begin position="68"/>
        <end position="86"/>
    </location>
</feature>
<evidence type="ECO:0000256" key="1">
    <source>
        <dbReference type="SAM" id="MobiDB-lite"/>
    </source>
</evidence>
<keyword evidence="4" id="KW-1185">Reference proteome</keyword>
<evidence type="ECO:0000313" key="4">
    <source>
        <dbReference type="Proteomes" id="UP000323386"/>
    </source>
</evidence>
<accession>A0A5C3F0F1</accession>
<reference evidence="3 4" key="1">
    <citation type="submission" date="2018-03" db="EMBL/GenBank/DDBJ databases">
        <authorList>
            <person name="Guldener U."/>
        </authorList>
    </citation>
    <scope>NUCLEOTIDE SEQUENCE [LARGE SCALE GENOMIC DNA]</scope>
    <source>
        <strain evidence="3 4">DAOM196992</strain>
    </source>
</reference>
<dbReference type="AlphaFoldDB" id="A0A5C3F0F1"/>
<feature type="compositionally biased region" description="Polar residues" evidence="1">
    <location>
        <begin position="217"/>
        <end position="227"/>
    </location>
</feature>
<keyword evidence="2" id="KW-0472">Membrane</keyword>
<gene>
    <name evidence="3" type="ORF">PSFLO_03395</name>
</gene>
<keyword evidence="2" id="KW-0812">Transmembrane</keyword>
<feature type="transmembrane region" description="Helical" evidence="2">
    <location>
        <begin position="92"/>
        <end position="110"/>
    </location>
</feature>